<dbReference type="GO" id="GO:0004038">
    <property type="term" value="F:allantoinase activity"/>
    <property type="evidence" value="ECO:0007669"/>
    <property type="project" value="UniProtKB-EC"/>
</dbReference>
<keyword evidence="7" id="KW-0378">Hydrolase</keyword>
<dbReference type="EC" id="3.5.2.5" evidence="5"/>
<evidence type="ECO:0000313" key="12">
    <source>
        <dbReference type="Proteomes" id="UP001515480"/>
    </source>
</evidence>
<evidence type="ECO:0000256" key="5">
    <source>
        <dbReference type="ARBA" id="ARBA00012863"/>
    </source>
</evidence>
<dbReference type="SUPFAM" id="SSF51338">
    <property type="entry name" value="Composite domain of metallo-dependent hydrolases"/>
    <property type="match status" value="1"/>
</dbReference>
<keyword evidence="6" id="KW-0479">Metal-binding</keyword>
<gene>
    <name evidence="11" type="ORF">AB1Y20_001636</name>
</gene>
<dbReference type="GO" id="GO:0006145">
    <property type="term" value="P:purine nucleobase catabolic process"/>
    <property type="evidence" value="ECO:0007669"/>
    <property type="project" value="TreeGrafter"/>
</dbReference>
<evidence type="ECO:0000256" key="8">
    <source>
        <dbReference type="ARBA" id="ARBA00022833"/>
    </source>
</evidence>
<evidence type="ECO:0000256" key="6">
    <source>
        <dbReference type="ARBA" id="ARBA00022723"/>
    </source>
</evidence>
<evidence type="ECO:0000259" key="10">
    <source>
        <dbReference type="Pfam" id="PF01979"/>
    </source>
</evidence>
<evidence type="ECO:0000256" key="1">
    <source>
        <dbReference type="ARBA" id="ARBA00001947"/>
    </source>
</evidence>
<dbReference type="PANTHER" id="PTHR43668">
    <property type="entry name" value="ALLANTOINASE"/>
    <property type="match status" value="1"/>
</dbReference>
<dbReference type="GO" id="GO:0000256">
    <property type="term" value="P:allantoin catabolic process"/>
    <property type="evidence" value="ECO:0007669"/>
    <property type="project" value="InterPro"/>
</dbReference>
<organism evidence="11 12">
    <name type="scientific">Prymnesium parvum</name>
    <name type="common">Toxic golden alga</name>
    <dbReference type="NCBI Taxonomy" id="97485"/>
    <lineage>
        <taxon>Eukaryota</taxon>
        <taxon>Haptista</taxon>
        <taxon>Haptophyta</taxon>
        <taxon>Prymnesiophyceae</taxon>
        <taxon>Prymnesiales</taxon>
        <taxon>Prymnesiaceae</taxon>
        <taxon>Prymnesium</taxon>
    </lineage>
</organism>
<dbReference type="InterPro" id="IPR011059">
    <property type="entry name" value="Metal-dep_hydrolase_composite"/>
</dbReference>
<dbReference type="PANTHER" id="PTHR43668:SF2">
    <property type="entry name" value="ALLANTOINASE"/>
    <property type="match status" value="1"/>
</dbReference>
<proteinExistence type="inferred from homology"/>
<evidence type="ECO:0000256" key="4">
    <source>
        <dbReference type="ARBA" id="ARBA00011881"/>
    </source>
</evidence>
<keyword evidence="8" id="KW-0862">Zinc</keyword>
<name>A0AB34KBE7_PRYPA</name>
<comment type="pathway">
    <text evidence="2">Nitrogen metabolism; (S)-allantoin degradation; allantoate from (S)-allantoin: step 1/1.</text>
</comment>
<evidence type="ECO:0000256" key="2">
    <source>
        <dbReference type="ARBA" id="ARBA00004968"/>
    </source>
</evidence>
<evidence type="ECO:0000256" key="7">
    <source>
        <dbReference type="ARBA" id="ARBA00022801"/>
    </source>
</evidence>
<dbReference type="AlphaFoldDB" id="A0AB34KBE7"/>
<sequence length="529" mass="56064">MNTLSPTLPRAMWRAMARICTLHAIALWVVVLALLHRLSPHKPPSSPSPGCGMPSAVFFSDQLVLPSGIHAAFVHVGDDGTIVHVAPGASLLHAAAYAAARGLRWHDFRGMIISPGLIDAHVHVSAVGGRGWEGYATATQAAAAGGVTTIIGMPLNSLPPTVSVAALQLELASSAEEGLHVDVGLWGGVVPSSLARGELPPLLADRRVLGLKAFLSPLPPAAGYEALTPPQLHAAGVAAARASVPLLVHCELMSAEEMARLQARAAADERGARRFAAFLATRPAEFERRAIEALVGVATEIESLRAHVVHLSDAGSLPMLQRAKRELRGRLSVETCPHYLFFAAEEIPDGETRLKCLPPIRSASNRELLWQALLNGTIDMLASDHSPCAPGLRHLSSGDFLGAWAGISGLQSSLQATWTPARARGVTPLELARWWSERPARLAGLHARKGSIEVGKDADLVVWEPDAAGLSDRLYTRHPGSPYAGRADLLGRVRATFVRGRQAFVDHPAELSGPSHGAACGQILQRATP</sequence>
<comment type="subunit">
    <text evidence="4">Homotetramer.</text>
</comment>
<protein>
    <recommendedName>
        <fullName evidence="5">allantoinase</fullName>
        <ecNumber evidence="5">3.5.2.5</ecNumber>
    </recommendedName>
</protein>
<comment type="cofactor">
    <cofactor evidence="1">
        <name>Zn(2+)</name>
        <dbReference type="ChEBI" id="CHEBI:29105"/>
    </cofactor>
</comment>
<reference evidence="11 12" key="1">
    <citation type="journal article" date="2024" name="Science">
        <title>Giant polyketide synthase enzymes in the biosynthesis of giant marine polyether toxins.</title>
        <authorList>
            <person name="Fallon T.R."/>
            <person name="Shende V.V."/>
            <person name="Wierzbicki I.H."/>
            <person name="Pendleton A.L."/>
            <person name="Watervoot N.F."/>
            <person name="Auber R.P."/>
            <person name="Gonzalez D.J."/>
            <person name="Wisecaver J.H."/>
            <person name="Moore B.S."/>
        </authorList>
    </citation>
    <scope>NUCLEOTIDE SEQUENCE [LARGE SCALE GENOMIC DNA]</scope>
    <source>
        <strain evidence="11 12">12B1</strain>
    </source>
</reference>
<evidence type="ECO:0000256" key="3">
    <source>
        <dbReference type="ARBA" id="ARBA00010368"/>
    </source>
</evidence>
<keyword evidence="12" id="KW-1185">Reference proteome</keyword>
<dbReference type="SUPFAM" id="SSF51556">
    <property type="entry name" value="Metallo-dependent hydrolases"/>
    <property type="match status" value="1"/>
</dbReference>
<dbReference type="GO" id="GO:0005737">
    <property type="term" value="C:cytoplasm"/>
    <property type="evidence" value="ECO:0007669"/>
    <property type="project" value="TreeGrafter"/>
</dbReference>
<dbReference type="Proteomes" id="UP001515480">
    <property type="component" value="Unassembled WGS sequence"/>
</dbReference>
<dbReference type="EMBL" id="JBGBPQ010000001">
    <property type="protein sequence ID" value="KAL1530737.1"/>
    <property type="molecule type" value="Genomic_DNA"/>
</dbReference>
<dbReference type="GO" id="GO:0050897">
    <property type="term" value="F:cobalt ion binding"/>
    <property type="evidence" value="ECO:0007669"/>
    <property type="project" value="InterPro"/>
</dbReference>
<feature type="region of interest" description="Disordered" evidence="9">
    <location>
        <begin position="508"/>
        <end position="529"/>
    </location>
</feature>
<dbReference type="Pfam" id="PF01979">
    <property type="entry name" value="Amidohydro_1"/>
    <property type="match status" value="1"/>
</dbReference>
<evidence type="ECO:0000256" key="9">
    <source>
        <dbReference type="SAM" id="MobiDB-lite"/>
    </source>
</evidence>
<dbReference type="NCBIfam" id="TIGR03178">
    <property type="entry name" value="allantoinase"/>
    <property type="match status" value="1"/>
</dbReference>
<comment type="similarity">
    <text evidence="3">Belongs to the metallo-dependent hydrolases superfamily. Allantoinase family.</text>
</comment>
<dbReference type="GO" id="GO:0008270">
    <property type="term" value="F:zinc ion binding"/>
    <property type="evidence" value="ECO:0007669"/>
    <property type="project" value="InterPro"/>
</dbReference>
<comment type="caution">
    <text evidence="11">The sequence shown here is derived from an EMBL/GenBank/DDBJ whole genome shotgun (WGS) entry which is preliminary data.</text>
</comment>
<dbReference type="InterPro" id="IPR032466">
    <property type="entry name" value="Metal_Hydrolase"/>
</dbReference>
<dbReference type="InterPro" id="IPR050138">
    <property type="entry name" value="DHOase/Allantoinase_Hydrolase"/>
</dbReference>
<dbReference type="Gene3D" id="3.20.20.140">
    <property type="entry name" value="Metal-dependent hydrolases"/>
    <property type="match status" value="1"/>
</dbReference>
<feature type="domain" description="Amidohydrolase-related" evidence="10">
    <location>
        <begin position="112"/>
        <end position="470"/>
    </location>
</feature>
<evidence type="ECO:0000313" key="11">
    <source>
        <dbReference type="EMBL" id="KAL1530737.1"/>
    </source>
</evidence>
<dbReference type="InterPro" id="IPR017593">
    <property type="entry name" value="Allantoinase"/>
</dbReference>
<accession>A0AB34KBE7</accession>
<dbReference type="InterPro" id="IPR006680">
    <property type="entry name" value="Amidohydro-rel"/>
</dbReference>